<accession>A0AAW0K9U1</accession>
<evidence type="ECO:0000313" key="1">
    <source>
        <dbReference type="EMBL" id="KAK7835480.1"/>
    </source>
</evidence>
<reference evidence="1 2" key="1">
    <citation type="journal article" date="2018" name="Sci. Data">
        <title>The draft genome sequence of cork oak.</title>
        <authorList>
            <person name="Ramos A.M."/>
            <person name="Usie A."/>
            <person name="Barbosa P."/>
            <person name="Barros P.M."/>
            <person name="Capote T."/>
            <person name="Chaves I."/>
            <person name="Simoes F."/>
            <person name="Abreu I."/>
            <person name="Carrasquinho I."/>
            <person name="Faro C."/>
            <person name="Guimaraes J.B."/>
            <person name="Mendonca D."/>
            <person name="Nobrega F."/>
            <person name="Rodrigues L."/>
            <person name="Saibo N.J.M."/>
            <person name="Varela M.C."/>
            <person name="Egas C."/>
            <person name="Matos J."/>
            <person name="Miguel C.M."/>
            <person name="Oliveira M.M."/>
            <person name="Ricardo C.P."/>
            <person name="Goncalves S."/>
        </authorList>
    </citation>
    <scope>NUCLEOTIDE SEQUENCE [LARGE SCALE GENOMIC DNA]</scope>
    <source>
        <strain evidence="2">cv. HL8</strain>
    </source>
</reference>
<name>A0AAW0K9U1_QUESU</name>
<gene>
    <name evidence="1" type="ORF">CFP56_023497</name>
</gene>
<dbReference type="EMBL" id="PKMF04000371">
    <property type="protein sequence ID" value="KAK7835480.1"/>
    <property type="molecule type" value="Genomic_DNA"/>
</dbReference>
<dbReference type="PANTHER" id="PTHR34456">
    <property type="entry name" value="MITOVIRUS RNA-DEPENDENT RNA POLYMERASE"/>
    <property type="match status" value="1"/>
</dbReference>
<dbReference type="Pfam" id="PF05919">
    <property type="entry name" value="Mitovir_RNA_pol"/>
    <property type="match status" value="1"/>
</dbReference>
<dbReference type="InterPro" id="IPR008686">
    <property type="entry name" value="RNA_pol_mitovir"/>
</dbReference>
<comment type="caution">
    <text evidence="1">The sequence shown here is derived from an EMBL/GenBank/DDBJ whole genome shotgun (WGS) entry which is preliminary data.</text>
</comment>
<feature type="non-terminal residue" evidence="1">
    <location>
        <position position="1"/>
    </location>
</feature>
<protein>
    <submittedName>
        <fullName evidence="1">Mitochondrial protein</fullName>
    </submittedName>
</protein>
<proteinExistence type="predicted"/>
<keyword evidence="2" id="KW-1185">Reference proteome</keyword>
<dbReference type="AlphaFoldDB" id="A0AAW0K9U1"/>
<dbReference type="Proteomes" id="UP000237347">
    <property type="component" value="Unassembled WGS sequence"/>
</dbReference>
<dbReference type="PANTHER" id="PTHR34456:SF9">
    <property type="entry name" value="MITOVIRUS RNA-DEPENDENT RNA POLYMERASE"/>
    <property type="match status" value="1"/>
</dbReference>
<organism evidence="1 2">
    <name type="scientific">Quercus suber</name>
    <name type="common">Cork oak</name>
    <dbReference type="NCBI Taxonomy" id="58331"/>
    <lineage>
        <taxon>Eukaryota</taxon>
        <taxon>Viridiplantae</taxon>
        <taxon>Streptophyta</taxon>
        <taxon>Embryophyta</taxon>
        <taxon>Tracheophyta</taxon>
        <taxon>Spermatophyta</taxon>
        <taxon>Magnoliopsida</taxon>
        <taxon>eudicotyledons</taxon>
        <taxon>Gunneridae</taxon>
        <taxon>Pentapetalae</taxon>
        <taxon>rosids</taxon>
        <taxon>fabids</taxon>
        <taxon>Fagales</taxon>
        <taxon>Fagaceae</taxon>
        <taxon>Quercus</taxon>
    </lineage>
</organism>
<sequence length="322" mass="36892">VKCFALLGDDIVIGDPEVARVYRDVMNRLGVKISLAKTLTSDCGGLEFAKKFRIHDRELSPLSLKMIRSTRFSVAFMPVLKSIGSSSLLVSLRLKGAGYRRYSSSAKEYLNITDTGIGTFWWPSRLVESYHYRFLSDDKYLLSVRDDLERKLTEEGDFYVERVNSQFWIRLWRFEGCFQWGLGEALEACLAADGATDGLVRMDRLRVVERTLIEMVSLPLFFTRWVANKGTWQKASSGSWLPSGNGDYGALRATDRENPLLMPLFPVRGRGVSCVWHFSAVSPQRIREEKELDWRVRTGERQGGAEERERESSTYLVIRIFK</sequence>
<evidence type="ECO:0000313" key="2">
    <source>
        <dbReference type="Proteomes" id="UP000237347"/>
    </source>
</evidence>